<dbReference type="Pfam" id="PF03184">
    <property type="entry name" value="DDE_1"/>
    <property type="match status" value="1"/>
</dbReference>
<dbReference type="EMBL" id="SNRW01002665">
    <property type="protein sequence ID" value="KAA6392077.1"/>
    <property type="molecule type" value="Genomic_DNA"/>
</dbReference>
<protein>
    <recommendedName>
        <fullName evidence="1">DDE-1 domain-containing protein</fullName>
    </recommendedName>
</protein>
<comment type="caution">
    <text evidence="2">The sequence shown here is derived from an EMBL/GenBank/DDBJ whole genome shotgun (WGS) entry which is preliminary data.</text>
</comment>
<dbReference type="InterPro" id="IPR004875">
    <property type="entry name" value="DDE_SF_endonuclease_dom"/>
</dbReference>
<dbReference type="OrthoDB" id="5231586at2759"/>
<evidence type="ECO:0000313" key="2">
    <source>
        <dbReference type="EMBL" id="KAA6392077.1"/>
    </source>
</evidence>
<name>A0A5J4WAY5_9EUKA</name>
<gene>
    <name evidence="2" type="ORF">EZS28_012395</name>
</gene>
<dbReference type="AlphaFoldDB" id="A0A5J4WAY5"/>
<dbReference type="Proteomes" id="UP000324800">
    <property type="component" value="Unassembled WGS sequence"/>
</dbReference>
<sequence length="123" mass="14058">MDNLLQHKTENAMEIMHSANIKPIFIPSHSSHPFQPEDLLTFAALKKELRKVNAIHQSESQAELIKKLLRATEIATTPSNNRSSFKKAGYKSILVQNRYVTSFDEAEWEKRVSELIPTIQPTN</sequence>
<reference evidence="2 3" key="1">
    <citation type="submission" date="2019-03" db="EMBL/GenBank/DDBJ databases">
        <title>Single cell metagenomics reveals metabolic interactions within the superorganism composed of flagellate Streblomastix strix and complex community of Bacteroidetes bacteria on its surface.</title>
        <authorList>
            <person name="Treitli S.C."/>
            <person name="Kolisko M."/>
            <person name="Husnik F."/>
            <person name="Keeling P."/>
            <person name="Hampl V."/>
        </authorList>
    </citation>
    <scope>NUCLEOTIDE SEQUENCE [LARGE SCALE GENOMIC DNA]</scope>
    <source>
        <strain evidence="2">ST1C</strain>
    </source>
</reference>
<accession>A0A5J4WAY5</accession>
<organism evidence="2 3">
    <name type="scientific">Streblomastix strix</name>
    <dbReference type="NCBI Taxonomy" id="222440"/>
    <lineage>
        <taxon>Eukaryota</taxon>
        <taxon>Metamonada</taxon>
        <taxon>Preaxostyla</taxon>
        <taxon>Oxymonadida</taxon>
        <taxon>Streblomastigidae</taxon>
        <taxon>Streblomastix</taxon>
    </lineage>
</organism>
<proteinExistence type="predicted"/>
<dbReference type="GO" id="GO:0003676">
    <property type="term" value="F:nucleic acid binding"/>
    <property type="evidence" value="ECO:0007669"/>
    <property type="project" value="InterPro"/>
</dbReference>
<evidence type="ECO:0000313" key="3">
    <source>
        <dbReference type="Proteomes" id="UP000324800"/>
    </source>
</evidence>
<evidence type="ECO:0000259" key="1">
    <source>
        <dbReference type="Pfam" id="PF03184"/>
    </source>
</evidence>
<feature type="domain" description="DDE-1" evidence="1">
    <location>
        <begin position="2"/>
        <end position="66"/>
    </location>
</feature>